<evidence type="ECO:0000256" key="2">
    <source>
        <dbReference type="ARBA" id="ARBA00023242"/>
    </source>
</evidence>
<accession>A0A8K0K034</accession>
<dbReference type="EMBL" id="KZ308216">
    <property type="protein sequence ID" value="KAG8224910.1"/>
    <property type="molecule type" value="Genomic_DNA"/>
</dbReference>
<dbReference type="AlphaFoldDB" id="A0A8K0K034"/>
<dbReference type="Pfam" id="PF24245">
    <property type="entry name" value="INO80F"/>
    <property type="match status" value="1"/>
</dbReference>
<comment type="subcellular location">
    <subcellularLocation>
        <location evidence="1">Nucleus</location>
    </subcellularLocation>
</comment>
<dbReference type="Proteomes" id="UP000792457">
    <property type="component" value="Unassembled WGS sequence"/>
</dbReference>
<proteinExistence type="predicted"/>
<reference evidence="5" key="2">
    <citation type="submission" date="2017-10" db="EMBL/GenBank/DDBJ databases">
        <title>Ladona fulva Genome sequencing and assembly.</title>
        <authorList>
            <person name="Murali S."/>
            <person name="Richards S."/>
            <person name="Bandaranaike D."/>
            <person name="Bellair M."/>
            <person name="Blankenburg K."/>
            <person name="Chao H."/>
            <person name="Dinh H."/>
            <person name="Doddapaneni H."/>
            <person name="Dugan-Rocha S."/>
            <person name="Elkadiri S."/>
            <person name="Gnanaolivu R."/>
            <person name="Hernandez B."/>
            <person name="Skinner E."/>
            <person name="Javaid M."/>
            <person name="Lee S."/>
            <person name="Li M."/>
            <person name="Ming W."/>
            <person name="Munidasa M."/>
            <person name="Muniz J."/>
            <person name="Nguyen L."/>
            <person name="Hughes D."/>
            <person name="Osuji N."/>
            <person name="Pu L.-L."/>
            <person name="Puazo M."/>
            <person name="Qu C."/>
            <person name="Quiroz J."/>
            <person name="Raj R."/>
            <person name="Weissenberger G."/>
            <person name="Xin Y."/>
            <person name="Zou X."/>
            <person name="Han Y."/>
            <person name="Worley K."/>
            <person name="Muzny D."/>
            <person name="Gibbs R."/>
        </authorList>
    </citation>
    <scope>NUCLEOTIDE SEQUENCE</scope>
    <source>
        <strain evidence="5">Sampled in the wild</strain>
    </source>
</reference>
<reference evidence="5" key="1">
    <citation type="submission" date="2013-04" db="EMBL/GenBank/DDBJ databases">
        <authorList>
            <person name="Qu J."/>
            <person name="Murali S.C."/>
            <person name="Bandaranaike D."/>
            <person name="Bellair M."/>
            <person name="Blankenburg K."/>
            <person name="Chao H."/>
            <person name="Dinh H."/>
            <person name="Doddapaneni H."/>
            <person name="Downs B."/>
            <person name="Dugan-Rocha S."/>
            <person name="Elkadiri S."/>
            <person name="Gnanaolivu R.D."/>
            <person name="Hernandez B."/>
            <person name="Javaid M."/>
            <person name="Jayaseelan J.C."/>
            <person name="Lee S."/>
            <person name="Li M."/>
            <person name="Ming W."/>
            <person name="Munidasa M."/>
            <person name="Muniz J."/>
            <person name="Nguyen L."/>
            <person name="Ongeri F."/>
            <person name="Osuji N."/>
            <person name="Pu L.-L."/>
            <person name="Puazo M."/>
            <person name="Qu C."/>
            <person name="Quiroz J."/>
            <person name="Raj R."/>
            <person name="Weissenberger G."/>
            <person name="Xin Y."/>
            <person name="Zou X."/>
            <person name="Han Y."/>
            <person name="Richards S."/>
            <person name="Worley K."/>
            <person name="Muzny D."/>
            <person name="Gibbs R."/>
        </authorList>
    </citation>
    <scope>NUCLEOTIDE SEQUENCE</scope>
    <source>
        <strain evidence="5">Sampled in the wild</strain>
    </source>
</reference>
<evidence type="ECO:0000313" key="6">
    <source>
        <dbReference type="Proteomes" id="UP000792457"/>
    </source>
</evidence>
<dbReference type="GO" id="GO:0005634">
    <property type="term" value="C:nucleus"/>
    <property type="evidence" value="ECO:0007669"/>
    <property type="project" value="UniProtKB-SubCell"/>
</dbReference>
<dbReference type="InterPro" id="IPR056513">
    <property type="entry name" value="INO80F"/>
</dbReference>
<feature type="non-terminal residue" evidence="5">
    <location>
        <position position="1"/>
    </location>
</feature>
<sequence length="64" mass="7874">MIIKSPSVMSDETEDEFDDVEVDTYYRKYHILLERCSALQQDNERLVNRIQRVRKMLRRARKER</sequence>
<organism evidence="5 6">
    <name type="scientific">Ladona fulva</name>
    <name type="common">Scarce chaser dragonfly</name>
    <name type="synonym">Libellula fulva</name>
    <dbReference type="NCBI Taxonomy" id="123851"/>
    <lineage>
        <taxon>Eukaryota</taxon>
        <taxon>Metazoa</taxon>
        <taxon>Ecdysozoa</taxon>
        <taxon>Arthropoda</taxon>
        <taxon>Hexapoda</taxon>
        <taxon>Insecta</taxon>
        <taxon>Pterygota</taxon>
        <taxon>Palaeoptera</taxon>
        <taxon>Odonata</taxon>
        <taxon>Epiprocta</taxon>
        <taxon>Anisoptera</taxon>
        <taxon>Libelluloidea</taxon>
        <taxon>Libellulidae</taxon>
        <taxon>Ladona</taxon>
    </lineage>
</organism>
<gene>
    <name evidence="5" type="ORF">J437_LFUL006268</name>
</gene>
<keyword evidence="6" id="KW-1185">Reference proteome</keyword>
<keyword evidence="3" id="KW-0175">Coiled coil</keyword>
<dbReference type="OrthoDB" id="10070927at2759"/>
<evidence type="ECO:0000256" key="1">
    <source>
        <dbReference type="ARBA" id="ARBA00004123"/>
    </source>
</evidence>
<evidence type="ECO:0000256" key="3">
    <source>
        <dbReference type="SAM" id="Coils"/>
    </source>
</evidence>
<evidence type="ECO:0000313" key="5">
    <source>
        <dbReference type="EMBL" id="KAG8224910.1"/>
    </source>
</evidence>
<protein>
    <recommendedName>
        <fullName evidence="4">INO80 complex subunit F domain-containing protein</fullName>
    </recommendedName>
</protein>
<keyword evidence="2" id="KW-0539">Nucleus</keyword>
<comment type="caution">
    <text evidence="5">The sequence shown here is derived from an EMBL/GenBank/DDBJ whole genome shotgun (WGS) entry which is preliminary data.</text>
</comment>
<evidence type="ECO:0000259" key="4">
    <source>
        <dbReference type="Pfam" id="PF24245"/>
    </source>
</evidence>
<feature type="domain" description="INO80 complex subunit F" evidence="4">
    <location>
        <begin position="25"/>
        <end position="64"/>
    </location>
</feature>
<feature type="coiled-coil region" evidence="3">
    <location>
        <begin position="36"/>
        <end position="63"/>
    </location>
</feature>
<name>A0A8K0K034_LADFU</name>